<organism evidence="2 3">
    <name type="scientific">Pleurodeles waltl</name>
    <name type="common">Iberian ribbed newt</name>
    <dbReference type="NCBI Taxonomy" id="8319"/>
    <lineage>
        <taxon>Eukaryota</taxon>
        <taxon>Metazoa</taxon>
        <taxon>Chordata</taxon>
        <taxon>Craniata</taxon>
        <taxon>Vertebrata</taxon>
        <taxon>Euteleostomi</taxon>
        <taxon>Amphibia</taxon>
        <taxon>Batrachia</taxon>
        <taxon>Caudata</taxon>
        <taxon>Salamandroidea</taxon>
        <taxon>Salamandridae</taxon>
        <taxon>Pleurodelinae</taxon>
        <taxon>Pleurodeles</taxon>
    </lineage>
</organism>
<comment type="caution">
    <text evidence="2">The sequence shown here is derived from an EMBL/GenBank/DDBJ whole genome shotgun (WGS) entry which is preliminary data.</text>
</comment>
<evidence type="ECO:0000313" key="3">
    <source>
        <dbReference type="Proteomes" id="UP001066276"/>
    </source>
</evidence>
<feature type="compositionally biased region" description="Basic and acidic residues" evidence="1">
    <location>
        <begin position="44"/>
        <end position="53"/>
    </location>
</feature>
<protein>
    <submittedName>
        <fullName evidence="2">Uncharacterized protein</fullName>
    </submittedName>
</protein>
<reference evidence="2" key="1">
    <citation type="journal article" date="2022" name="bioRxiv">
        <title>Sequencing and chromosome-scale assembly of the giantPleurodeles waltlgenome.</title>
        <authorList>
            <person name="Brown T."/>
            <person name="Elewa A."/>
            <person name="Iarovenko S."/>
            <person name="Subramanian E."/>
            <person name="Araus A.J."/>
            <person name="Petzold A."/>
            <person name="Susuki M."/>
            <person name="Suzuki K.-i.T."/>
            <person name="Hayashi T."/>
            <person name="Toyoda A."/>
            <person name="Oliveira C."/>
            <person name="Osipova E."/>
            <person name="Leigh N.D."/>
            <person name="Simon A."/>
            <person name="Yun M.H."/>
        </authorList>
    </citation>
    <scope>NUCLEOTIDE SEQUENCE</scope>
    <source>
        <strain evidence="2">20211129_DDA</strain>
        <tissue evidence="2">Liver</tissue>
    </source>
</reference>
<feature type="compositionally biased region" description="Polar residues" evidence="1">
    <location>
        <begin position="23"/>
        <end position="32"/>
    </location>
</feature>
<dbReference type="EMBL" id="JANPWB010000006">
    <property type="protein sequence ID" value="KAJ1175862.1"/>
    <property type="molecule type" value="Genomic_DNA"/>
</dbReference>
<keyword evidence="3" id="KW-1185">Reference proteome</keyword>
<feature type="region of interest" description="Disordered" evidence="1">
    <location>
        <begin position="1"/>
        <end position="82"/>
    </location>
</feature>
<evidence type="ECO:0000313" key="2">
    <source>
        <dbReference type="EMBL" id="KAJ1175862.1"/>
    </source>
</evidence>
<name>A0AAV7TJ97_PLEWA</name>
<sequence>MARPRSDPTADQASGEWAEMPPSNLQQLSGQQRRPVGPASKGCEAGKQRDHQHLRPYPGGKARLPRAGKKHSERPTPGPPQR</sequence>
<feature type="compositionally biased region" description="Basic residues" evidence="1">
    <location>
        <begin position="63"/>
        <end position="72"/>
    </location>
</feature>
<accession>A0AAV7TJ97</accession>
<dbReference type="AlphaFoldDB" id="A0AAV7TJ97"/>
<evidence type="ECO:0000256" key="1">
    <source>
        <dbReference type="SAM" id="MobiDB-lite"/>
    </source>
</evidence>
<gene>
    <name evidence="2" type="ORF">NDU88_001147</name>
</gene>
<dbReference type="Proteomes" id="UP001066276">
    <property type="component" value="Chromosome 3_2"/>
</dbReference>
<proteinExistence type="predicted"/>